<proteinExistence type="predicted"/>
<dbReference type="RefSeq" id="WP_284217141.1">
    <property type="nucleotide sequence ID" value="NZ_BSOT01000005.1"/>
</dbReference>
<dbReference type="Proteomes" id="UP001156601">
    <property type="component" value="Unassembled WGS sequence"/>
</dbReference>
<comment type="caution">
    <text evidence="1">The sequence shown here is derived from an EMBL/GenBank/DDBJ whole genome shotgun (WGS) entry which is preliminary data.</text>
</comment>
<dbReference type="AlphaFoldDB" id="A0AA37WIB2"/>
<gene>
    <name evidence="1" type="ORF">GCM10007852_17710</name>
</gene>
<evidence type="ECO:0000313" key="1">
    <source>
        <dbReference type="EMBL" id="GLR70863.1"/>
    </source>
</evidence>
<dbReference type="EMBL" id="BSOT01000005">
    <property type="protein sequence ID" value="GLR70863.1"/>
    <property type="molecule type" value="Genomic_DNA"/>
</dbReference>
<organism evidence="1 2">
    <name type="scientific">Agaribacter marinus</name>
    <dbReference type="NCBI Taxonomy" id="1431249"/>
    <lineage>
        <taxon>Bacteria</taxon>
        <taxon>Pseudomonadati</taxon>
        <taxon>Pseudomonadota</taxon>
        <taxon>Gammaproteobacteria</taxon>
        <taxon>Alteromonadales</taxon>
        <taxon>Alteromonadaceae</taxon>
        <taxon>Agaribacter</taxon>
    </lineage>
</organism>
<reference evidence="1" key="2">
    <citation type="submission" date="2023-01" db="EMBL/GenBank/DDBJ databases">
        <title>Draft genome sequence of Agaribacter marinus strain NBRC 110023.</title>
        <authorList>
            <person name="Sun Q."/>
            <person name="Mori K."/>
        </authorList>
    </citation>
    <scope>NUCLEOTIDE SEQUENCE</scope>
    <source>
        <strain evidence="1">NBRC 110023</strain>
    </source>
</reference>
<sequence length="235" mass="26799">MNILIIGNSHVIALEAVLKHINISDYANLDFIAAAGGQVIEHYDFTSMTVKAKDKNALAFDIKNLDEYDVIFVYGLRLRSWADGTKNWLRLLTEASAEYLSAAVKQQMFKDYVTDSAHCRALQLLGKLNLLDRVISVPSPLPIERESNFQFKNNDLRLYESSMAKEIQKLGVKFLNTPSELNCDNGIFTKRLYKTSRDDDFNHIDEVGGKIVLKLFVENAYELKGRDLDKKWSEL</sequence>
<accession>A0AA37WIB2</accession>
<keyword evidence="2" id="KW-1185">Reference proteome</keyword>
<evidence type="ECO:0000313" key="2">
    <source>
        <dbReference type="Proteomes" id="UP001156601"/>
    </source>
</evidence>
<protein>
    <submittedName>
        <fullName evidence="1">Uncharacterized protein</fullName>
    </submittedName>
</protein>
<reference evidence="1" key="1">
    <citation type="journal article" date="2014" name="Int. J. Syst. Evol. Microbiol.">
        <title>Complete genome sequence of Corynebacterium casei LMG S-19264T (=DSM 44701T), isolated from a smear-ripened cheese.</title>
        <authorList>
            <consortium name="US DOE Joint Genome Institute (JGI-PGF)"/>
            <person name="Walter F."/>
            <person name="Albersmeier A."/>
            <person name="Kalinowski J."/>
            <person name="Ruckert C."/>
        </authorList>
    </citation>
    <scope>NUCLEOTIDE SEQUENCE</scope>
    <source>
        <strain evidence="1">NBRC 110023</strain>
    </source>
</reference>
<name>A0AA37WIB2_9ALTE</name>